<protein>
    <submittedName>
        <fullName evidence="2">Uncharacterized protein</fullName>
    </submittedName>
</protein>
<feature type="compositionally biased region" description="Basic and acidic residues" evidence="1">
    <location>
        <begin position="129"/>
        <end position="141"/>
    </location>
</feature>
<feature type="compositionally biased region" description="Basic and acidic residues" evidence="1">
    <location>
        <begin position="225"/>
        <end position="238"/>
    </location>
</feature>
<evidence type="ECO:0000256" key="1">
    <source>
        <dbReference type="SAM" id="MobiDB-lite"/>
    </source>
</evidence>
<feature type="compositionally biased region" description="Basic and acidic residues" evidence="1">
    <location>
        <begin position="167"/>
        <end position="176"/>
    </location>
</feature>
<gene>
    <name evidence="2" type="ORF">KL86PLE_30049</name>
</gene>
<reference evidence="2" key="1">
    <citation type="submission" date="2016-08" db="EMBL/GenBank/DDBJ databases">
        <authorList>
            <person name="Seilhamer J.J."/>
        </authorList>
    </citation>
    <scope>NUCLEOTIDE SEQUENCE</scope>
    <source>
        <strain evidence="2">86</strain>
    </source>
</reference>
<evidence type="ECO:0000313" key="2">
    <source>
        <dbReference type="EMBL" id="SCM75602.1"/>
    </source>
</evidence>
<sequence>MGRPRGLRDAAQYRPQAGAGPARPLPDHGRRLQAQDRLRRRHPDRAEAEGADQAPVRLRRRHGVLLPEGLWPREGSQGQHRAEPRHPGRPQLRARAGARQRARHLRLGRPQPRRRSSRLGHRPVRHERARADAGHAGDHQGGRLHHRRSQLRRQGPPPVARPGGSGDRPRRVDGRRRQGAAQRRRHHRGRPPRQQPRSALRGLEGRRGPGHPRRPALARRPRRLRCQEQHQSRAEERQAGAVGGHRQSVLLIDAFVLQYDERPGFPGLLRFHATASDTMPFGASALTPPAAPR</sequence>
<accession>A0A212LDF7</accession>
<dbReference type="AlphaFoldDB" id="A0A212LDF7"/>
<feature type="region of interest" description="Disordered" evidence="1">
    <location>
        <begin position="1"/>
        <end position="242"/>
    </location>
</feature>
<feature type="compositionally biased region" description="Basic residues" evidence="1">
    <location>
        <begin position="142"/>
        <end position="151"/>
    </location>
</feature>
<feature type="compositionally biased region" description="Basic residues" evidence="1">
    <location>
        <begin position="177"/>
        <end position="191"/>
    </location>
</feature>
<feature type="compositionally biased region" description="Basic residues" evidence="1">
    <location>
        <begin position="96"/>
        <end position="128"/>
    </location>
</feature>
<name>A0A212LDF7_9HYPH</name>
<dbReference type="EMBL" id="FMJD01000007">
    <property type="protein sequence ID" value="SCM75602.1"/>
    <property type="molecule type" value="Genomic_DNA"/>
</dbReference>
<feature type="compositionally biased region" description="Basic and acidic residues" evidence="1">
    <location>
        <begin position="25"/>
        <end position="37"/>
    </location>
</feature>
<proteinExistence type="predicted"/>
<feature type="compositionally biased region" description="Basic residues" evidence="1">
    <location>
        <begin position="208"/>
        <end position="224"/>
    </location>
</feature>
<organism evidence="2">
    <name type="scientific">uncultured Pleomorphomonas sp</name>
    <dbReference type="NCBI Taxonomy" id="442121"/>
    <lineage>
        <taxon>Bacteria</taxon>
        <taxon>Pseudomonadati</taxon>
        <taxon>Pseudomonadota</taxon>
        <taxon>Alphaproteobacteria</taxon>
        <taxon>Hyphomicrobiales</taxon>
        <taxon>Pleomorphomonadaceae</taxon>
        <taxon>Pleomorphomonas</taxon>
        <taxon>environmental samples</taxon>
    </lineage>
</organism>